<evidence type="ECO:0000256" key="2">
    <source>
        <dbReference type="SAM" id="MobiDB-lite"/>
    </source>
</evidence>
<reference evidence="3 4" key="1">
    <citation type="submission" date="2022-05" db="EMBL/GenBank/DDBJ databases">
        <authorList>
            <consortium name="Genoscope - CEA"/>
            <person name="William W."/>
        </authorList>
    </citation>
    <scope>NUCLEOTIDE SEQUENCE [LARGE SCALE GENOMIC DNA]</scope>
</reference>
<feature type="region of interest" description="Disordered" evidence="2">
    <location>
        <begin position="1"/>
        <end position="50"/>
    </location>
</feature>
<protein>
    <submittedName>
        <fullName evidence="3">Uncharacterized protein</fullName>
    </submittedName>
</protein>
<feature type="coiled-coil region" evidence="1">
    <location>
        <begin position="949"/>
        <end position="1049"/>
    </location>
</feature>
<name>A0AAU9X5V3_9CNID</name>
<feature type="coiled-coil region" evidence="1">
    <location>
        <begin position="824"/>
        <end position="882"/>
    </location>
</feature>
<gene>
    <name evidence="3" type="ORF">PMEA_00018147</name>
</gene>
<proteinExistence type="predicted"/>
<feature type="coiled-coil region" evidence="1">
    <location>
        <begin position="1243"/>
        <end position="1305"/>
    </location>
</feature>
<feature type="coiled-coil region" evidence="1">
    <location>
        <begin position="580"/>
        <end position="642"/>
    </location>
</feature>
<feature type="coiled-coil region" evidence="1">
    <location>
        <begin position="338"/>
        <end position="414"/>
    </location>
</feature>
<sequence>MASWLHPEKKSHQNQVPPLQKKSRIPVRMTRLSRESDGGSLSENEAANKARLQRISVSKLQNKRPSRIPIVVDERKNNVNTKGNLTKNVKTTRGEMPLGKNSGINLQETQEKHGKNRAISIISTTAKYGSYRRVKKTTPNVRRRVPRQLTPIETEPKQVCNDEKEPREEGSANEVSSSARTVEVTPDFECNVAPVRGEELHMGTEADFSDSGFGYDFESQSKSSDKKAIPNVGISYLRPVGEREEMDDNIAKDDNAVTSAAQNIRLEPEFELDSKIDADECSDLTGYKRSVAVVINISGYLFQQELSKALETSIPNSKKESASQSEEKFTEDEPKLHKENVEMELKKLKTENTELETQMSVMTEELEKYRKRIETLQADLDESKVEVKRLQFKEEYKERELANLKRDFQSKERKWEEGNEHVEKVTAEVRDLWDDVDYLEESLKNSQDRNEDLTFEVDELTIMMQEMKREYRIEHSRGGCGHLREEVELLNGSLELKEQRVVLLESQIDAFEAERKGLLNNVDYLEENLKNSQERNEILTFEVDELTIMMQEMKREYRIEHSRGGCGHLREEVELLNGSLELKEQRVVLLESQIDAFEAERKELLSNVEYLKESLKNSQERNEDLTFEVDELTIMMQEMRREYRMEHCSGGCGHLREEVELLNGSLELNAQRIVMLESQVDAFKSERSSFTNAAQSMKREMEFLNNEKAMTKTQLHELKRETSKNISDLQDEITKLQEEKSTSSSEMPKESGKDNQLCEITCEKSWITRKLEDHITRLRRENCSLTARVSKAYEKDVQLIELKEKVELNKYQLKSLTEAAKASLNSKEKEVEEAYRVIKKQDETIKNLIEEIRQERCDRGRLELQSEKIKELEAQVQRMEGIKRNTLHSEDALVLEVREERSEKEHLKKAVEAKKCSSHTAKELYMRIGHLENQLRKRDDLTNATLTSLKENKSSLKKANATIDLLTEQLEREKSDKETLRRAFEVYESNSHTGKEKTEKMEKLEEQLQEMDDLREKTVMSLKEKERSLKEARDEIKELTQQIAHEKSDKKYFKKKFKASEGIASRLNLVQKGTKRHTQKKGSITAHVGKRLKSLVHRQTEVKGKEANTGRVSDKLREDLIERGESMEGLRSNFHHSAEEFLSMRRQLEDSQFENADLKQRLGDQDDKVKTLEITIKKLEEDLHKTHEYLDEREAGLDDANETLQMKCSLLTTLGAKLCLRSKELTQANKDKGLEITRIETTLREVKKKLDIAVSIIEKQNEQCANLKTCAMRKTRDAEEMQDELKRLSTQLECARNEKENLQRALLTATVPLENRRFFAEKEQKALQVKVNSGLKELNTKSKQFWDMEMDLLEAAARVSVLGDEKPEQEGNIAAFKGKVSRDLDLSEEGQYVESEKESPLLLTIGSAEHEMAKLTNENHRQFGNELLHDGLENKSSESTSEEGTFSILETRRVTTLYKVTLLADENCQEDTKNKWSVRFYCF</sequence>
<feature type="coiled-coil region" evidence="1">
    <location>
        <begin position="443"/>
        <end position="470"/>
    </location>
</feature>
<feature type="coiled-coil region" evidence="1">
    <location>
        <begin position="687"/>
        <end position="746"/>
    </location>
</feature>
<feature type="region of interest" description="Disordered" evidence="2">
    <location>
        <begin position="151"/>
        <end position="181"/>
    </location>
</feature>
<feature type="coiled-coil region" evidence="1">
    <location>
        <begin position="494"/>
        <end position="556"/>
    </location>
</feature>
<keyword evidence="4" id="KW-1185">Reference proteome</keyword>
<evidence type="ECO:0000313" key="3">
    <source>
        <dbReference type="EMBL" id="CAH3137585.1"/>
    </source>
</evidence>
<feature type="region of interest" description="Disordered" evidence="2">
    <location>
        <begin position="314"/>
        <end position="333"/>
    </location>
</feature>
<accession>A0AAU9X5V3</accession>
<dbReference type="EMBL" id="CALNXJ010000031">
    <property type="protein sequence ID" value="CAH3137585.1"/>
    <property type="molecule type" value="Genomic_DNA"/>
</dbReference>
<evidence type="ECO:0000256" key="1">
    <source>
        <dbReference type="SAM" id="Coils"/>
    </source>
</evidence>
<feature type="compositionally biased region" description="Basic and acidic residues" evidence="2">
    <location>
        <begin position="317"/>
        <end position="333"/>
    </location>
</feature>
<comment type="caution">
    <text evidence="3">The sequence shown here is derived from an EMBL/GenBank/DDBJ whole genome shotgun (WGS) entry which is preliminary data.</text>
</comment>
<feature type="compositionally biased region" description="Basic and acidic residues" evidence="2">
    <location>
        <begin position="1"/>
        <end position="11"/>
    </location>
</feature>
<dbReference type="Proteomes" id="UP001159428">
    <property type="component" value="Unassembled WGS sequence"/>
</dbReference>
<organism evidence="3 4">
    <name type="scientific">Pocillopora meandrina</name>
    <dbReference type="NCBI Taxonomy" id="46732"/>
    <lineage>
        <taxon>Eukaryota</taxon>
        <taxon>Metazoa</taxon>
        <taxon>Cnidaria</taxon>
        <taxon>Anthozoa</taxon>
        <taxon>Hexacorallia</taxon>
        <taxon>Scleractinia</taxon>
        <taxon>Astrocoeniina</taxon>
        <taxon>Pocilloporidae</taxon>
        <taxon>Pocillopora</taxon>
    </lineage>
</organism>
<evidence type="ECO:0000313" key="4">
    <source>
        <dbReference type="Proteomes" id="UP001159428"/>
    </source>
</evidence>
<keyword evidence="1" id="KW-0175">Coiled coil</keyword>
<feature type="compositionally biased region" description="Basic and acidic residues" evidence="2">
    <location>
        <begin position="154"/>
        <end position="170"/>
    </location>
</feature>